<proteinExistence type="predicted"/>
<evidence type="ECO:0000259" key="1">
    <source>
        <dbReference type="PROSITE" id="PS50801"/>
    </source>
</evidence>
<dbReference type="RefSeq" id="WP_348705702.1">
    <property type="nucleotide sequence ID" value="NZ_CAXIYA010000036.1"/>
</dbReference>
<keyword evidence="3" id="KW-1185">Reference proteome</keyword>
<reference evidence="2 3" key="1">
    <citation type="submission" date="2024-05" db="EMBL/GenBank/DDBJ databases">
        <authorList>
            <person name="Duchaud E."/>
        </authorList>
    </citation>
    <scope>NUCLEOTIDE SEQUENCE [LARGE SCALE GENOMIC DNA]</scope>
    <source>
        <strain evidence="2">Ena-SAMPLE-TAB-13-05-2024-13:56:06:370-140305</strain>
    </source>
</reference>
<dbReference type="EMBL" id="CAXJRC010000004">
    <property type="protein sequence ID" value="CAL2105207.1"/>
    <property type="molecule type" value="Genomic_DNA"/>
</dbReference>
<protein>
    <submittedName>
        <fullName evidence="2">STAS domain-containing protein</fullName>
    </submittedName>
</protein>
<comment type="caution">
    <text evidence="2">The sequence shown here is derived from an EMBL/GenBank/DDBJ whole genome shotgun (WGS) entry which is preliminary data.</text>
</comment>
<evidence type="ECO:0000313" key="3">
    <source>
        <dbReference type="Proteomes" id="UP001497602"/>
    </source>
</evidence>
<dbReference type="PROSITE" id="PS50801">
    <property type="entry name" value="STAS"/>
    <property type="match status" value="1"/>
</dbReference>
<name>A0ABP1FA37_9FLAO</name>
<dbReference type="Proteomes" id="UP001497602">
    <property type="component" value="Unassembled WGS sequence"/>
</dbReference>
<evidence type="ECO:0000313" key="2">
    <source>
        <dbReference type="EMBL" id="CAL2105207.1"/>
    </source>
</evidence>
<sequence>MDFKVSSINNQFILSGVIQAQNFKKVKKGITSLLKKYHTIILDINNVSKMDAYSVNSIINIFEKTSNTNKDISIKGFGAKDIYDELIQKNIV</sequence>
<dbReference type="InterPro" id="IPR002645">
    <property type="entry name" value="STAS_dom"/>
</dbReference>
<feature type="domain" description="STAS" evidence="1">
    <location>
        <begin position="14"/>
        <end position="92"/>
    </location>
</feature>
<dbReference type="SUPFAM" id="SSF52091">
    <property type="entry name" value="SpoIIaa-like"/>
    <property type="match status" value="1"/>
</dbReference>
<organism evidence="2 3">
    <name type="scientific">Tenacibaculum vairaonense</name>
    <dbReference type="NCBI Taxonomy" id="3137860"/>
    <lineage>
        <taxon>Bacteria</taxon>
        <taxon>Pseudomonadati</taxon>
        <taxon>Bacteroidota</taxon>
        <taxon>Flavobacteriia</taxon>
        <taxon>Flavobacteriales</taxon>
        <taxon>Flavobacteriaceae</taxon>
        <taxon>Tenacibaculum</taxon>
    </lineage>
</organism>
<accession>A0ABP1FA37</accession>
<dbReference type="InterPro" id="IPR036513">
    <property type="entry name" value="STAS_dom_sf"/>
</dbReference>
<gene>
    <name evidence="2" type="ORF">T190115A13A_130082</name>
</gene>